<dbReference type="EMBL" id="CP115543">
    <property type="protein sequence ID" value="WNH47513.1"/>
    <property type="molecule type" value="Genomic_DNA"/>
</dbReference>
<organism evidence="2 3">
    <name type="scientific">Stenotrophomonas aracearum</name>
    <dbReference type="NCBI Taxonomy" id="3003272"/>
    <lineage>
        <taxon>Bacteria</taxon>
        <taxon>Pseudomonadati</taxon>
        <taxon>Pseudomonadota</taxon>
        <taxon>Gammaproteobacteria</taxon>
        <taxon>Lysobacterales</taxon>
        <taxon>Lysobacteraceae</taxon>
        <taxon>Stenotrophomonas</taxon>
    </lineage>
</organism>
<dbReference type="InterPro" id="IPR014944">
    <property type="entry name" value="Toxin_SymE-like"/>
</dbReference>
<accession>A0ABY9YAR6</accession>
<dbReference type="Proteomes" id="UP001305421">
    <property type="component" value="Chromosome"/>
</dbReference>
<feature type="domain" description="Toxin SymE-like" evidence="1">
    <location>
        <begin position="101"/>
        <end position="137"/>
    </location>
</feature>
<dbReference type="Pfam" id="PF08845">
    <property type="entry name" value="SymE_toxin"/>
    <property type="match status" value="1"/>
</dbReference>
<proteinExistence type="predicted"/>
<gene>
    <name evidence="2" type="ORF">PDM28_12505</name>
</gene>
<reference evidence="2 3" key="1">
    <citation type="submission" date="2022-12" db="EMBL/GenBank/DDBJ databases">
        <title>Two new species, Stenotrophomonas aracearum and Stenotrophomonas oahuensis, isolated from Anthurium (Araceae family) in Hawaii.</title>
        <authorList>
            <person name="Chunag S.C."/>
            <person name="Dobhal S."/>
            <person name="Alvarez A."/>
            <person name="Arif M."/>
        </authorList>
    </citation>
    <scope>NUCLEOTIDE SEQUENCE [LARGE SCALE GENOMIC DNA]</scope>
    <source>
        <strain evidence="2 3">A5588</strain>
    </source>
</reference>
<evidence type="ECO:0000259" key="1">
    <source>
        <dbReference type="Pfam" id="PF08845"/>
    </source>
</evidence>
<dbReference type="RefSeq" id="WP_311182269.1">
    <property type="nucleotide sequence ID" value="NZ_CP115543.1"/>
</dbReference>
<keyword evidence="3" id="KW-1185">Reference proteome</keyword>
<evidence type="ECO:0000313" key="3">
    <source>
        <dbReference type="Proteomes" id="UP001305421"/>
    </source>
</evidence>
<protein>
    <submittedName>
        <fullName evidence="2">SymE family type I addiction module toxin</fullName>
    </submittedName>
</protein>
<sequence>MAHGLRRSLKTPERISKLDAQCREGGQYNTLAEIRHAGSSLRFSTSRLPHHPVKETSIGGPTCKPHCLKSNPPNRQYYIRQPDTLRVEPFGYPGSREDLGEDPIPCVKVRGMWLSAAGLDIGARLKVHVKRGCVMLTLLEPPKPDVPKVRKMGRLQLARLERERLQAS</sequence>
<name>A0ABY9YAR6_9GAMM</name>
<evidence type="ECO:0000313" key="2">
    <source>
        <dbReference type="EMBL" id="WNH47513.1"/>
    </source>
</evidence>